<reference evidence="2 3" key="1">
    <citation type="submission" date="2017-03" db="EMBL/GenBank/DDBJ databases">
        <authorList>
            <person name="Afonso C.L."/>
            <person name="Miller P.J."/>
            <person name="Scott M.A."/>
            <person name="Spackman E."/>
            <person name="Goraichik I."/>
            <person name="Dimitrov K.M."/>
            <person name="Suarez D.L."/>
            <person name="Swayne D.E."/>
        </authorList>
    </citation>
    <scope>NUCLEOTIDE SEQUENCE [LARGE SCALE GENOMIC DNA]</scope>
    <source>
        <strain evidence="2 3">CECT 8110</strain>
    </source>
</reference>
<sequence>MARFTSSDGLSLYYEDEGAGRAVLCLAGLTRNARDFDPLAPHLAGMRMLRLDYRGRGRSDHDPEFTNYNIMREAQDVIELLDHLGLERVTLIGTSRGGLIAMALAAGHGGRLDAVLLNDIGPEVAPGGLERIMDYVGKPPPFADLDAAAAALEAAHGADFAGVSRARWRAQAEAMFAPRAEGGLALRYDPKLRDALVGQAGAGESVDLWALFDALRDTPLAVVRGANSDLLSAQTLTRMQERHPGLIAATVPDRGHVPFLDEAEALAALHELLETSET</sequence>
<dbReference type="InterPro" id="IPR000073">
    <property type="entry name" value="AB_hydrolase_1"/>
</dbReference>
<dbReference type="PANTHER" id="PTHR43194:SF2">
    <property type="entry name" value="PEROXISOMAL MEMBRANE PROTEIN LPX1"/>
    <property type="match status" value="1"/>
</dbReference>
<evidence type="ECO:0000259" key="1">
    <source>
        <dbReference type="Pfam" id="PF00561"/>
    </source>
</evidence>
<gene>
    <name evidence="2" type="ORF">ROH8110_00449</name>
</gene>
<keyword evidence="2" id="KW-0378">Hydrolase</keyword>
<dbReference type="Proteomes" id="UP000193207">
    <property type="component" value="Unassembled WGS sequence"/>
</dbReference>
<dbReference type="Pfam" id="PF00561">
    <property type="entry name" value="Abhydrolase_1"/>
    <property type="match status" value="1"/>
</dbReference>
<dbReference type="Gene3D" id="3.40.50.1820">
    <property type="entry name" value="alpha/beta hydrolase"/>
    <property type="match status" value="1"/>
</dbReference>
<dbReference type="InterPro" id="IPR050228">
    <property type="entry name" value="Carboxylesterase_BioH"/>
</dbReference>
<protein>
    <submittedName>
        <fullName evidence="2">Arylesterase</fullName>
        <ecNumber evidence="2">3.1.1.2</ecNumber>
    </submittedName>
</protein>
<evidence type="ECO:0000313" key="3">
    <source>
        <dbReference type="Proteomes" id="UP000193207"/>
    </source>
</evidence>
<dbReference type="AlphaFoldDB" id="A0A1X6YCN7"/>
<feature type="domain" description="AB hydrolase-1" evidence="1">
    <location>
        <begin position="22"/>
        <end position="262"/>
    </location>
</feature>
<dbReference type="PANTHER" id="PTHR43194">
    <property type="entry name" value="HYDROLASE ALPHA/BETA FOLD FAMILY"/>
    <property type="match status" value="1"/>
</dbReference>
<dbReference type="OrthoDB" id="9791366at2"/>
<organism evidence="2 3">
    <name type="scientific">Roseovarius halotolerans</name>
    <dbReference type="NCBI Taxonomy" id="505353"/>
    <lineage>
        <taxon>Bacteria</taxon>
        <taxon>Pseudomonadati</taxon>
        <taxon>Pseudomonadota</taxon>
        <taxon>Alphaproteobacteria</taxon>
        <taxon>Rhodobacterales</taxon>
        <taxon>Roseobacteraceae</taxon>
        <taxon>Roseovarius</taxon>
    </lineage>
</organism>
<dbReference type="GO" id="GO:0004064">
    <property type="term" value="F:arylesterase activity"/>
    <property type="evidence" value="ECO:0007669"/>
    <property type="project" value="UniProtKB-EC"/>
</dbReference>
<dbReference type="EC" id="3.1.1.2" evidence="2"/>
<dbReference type="EMBL" id="FWFU01000001">
    <property type="protein sequence ID" value="SLN16885.1"/>
    <property type="molecule type" value="Genomic_DNA"/>
</dbReference>
<evidence type="ECO:0000313" key="2">
    <source>
        <dbReference type="EMBL" id="SLN16885.1"/>
    </source>
</evidence>
<proteinExistence type="predicted"/>
<accession>A0A1X6YCN7</accession>
<name>A0A1X6YCN7_9RHOB</name>
<dbReference type="SUPFAM" id="SSF53474">
    <property type="entry name" value="alpha/beta-Hydrolases"/>
    <property type="match status" value="1"/>
</dbReference>
<dbReference type="RefSeq" id="WP_085816147.1">
    <property type="nucleotide sequence ID" value="NZ_FWFU01000001.1"/>
</dbReference>
<dbReference type="InterPro" id="IPR029058">
    <property type="entry name" value="AB_hydrolase_fold"/>
</dbReference>
<keyword evidence="3" id="KW-1185">Reference proteome</keyword>